<evidence type="ECO:0000313" key="1">
    <source>
        <dbReference type="EMBL" id="KAE9392291.1"/>
    </source>
</evidence>
<accession>A0A6A4H2K4</accession>
<name>A0A6A4H2K4_9AGAR</name>
<keyword evidence="2" id="KW-1185">Reference proteome</keyword>
<reference evidence="1" key="1">
    <citation type="journal article" date="2019" name="Environ. Microbiol.">
        <title>Fungal ecological strategies reflected in gene transcription - a case study of two litter decomposers.</title>
        <authorList>
            <person name="Barbi F."/>
            <person name="Kohler A."/>
            <person name="Barry K."/>
            <person name="Baskaran P."/>
            <person name="Daum C."/>
            <person name="Fauchery L."/>
            <person name="Ihrmark K."/>
            <person name="Kuo A."/>
            <person name="LaButti K."/>
            <person name="Lipzen A."/>
            <person name="Morin E."/>
            <person name="Grigoriev I.V."/>
            <person name="Henrissat B."/>
            <person name="Lindahl B."/>
            <person name="Martin F."/>
        </authorList>
    </citation>
    <scope>NUCLEOTIDE SEQUENCE</scope>
    <source>
        <strain evidence="1">JB14</strain>
    </source>
</reference>
<dbReference type="EMBL" id="ML769599">
    <property type="protein sequence ID" value="KAE9392291.1"/>
    <property type="molecule type" value="Genomic_DNA"/>
</dbReference>
<dbReference type="AlphaFoldDB" id="A0A6A4H2K4"/>
<proteinExistence type="predicted"/>
<evidence type="ECO:0008006" key="3">
    <source>
        <dbReference type="Google" id="ProtNLM"/>
    </source>
</evidence>
<evidence type="ECO:0000313" key="2">
    <source>
        <dbReference type="Proteomes" id="UP000799118"/>
    </source>
</evidence>
<dbReference type="OrthoDB" id="2848237at2759"/>
<gene>
    <name evidence="1" type="ORF">BT96DRAFT_924780</name>
</gene>
<organism evidence="1 2">
    <name type="scientific">Gymnopus androsaceus JB14</name>
    <dbReference type="NCBI Taxonomy" id="1447944"/>
    <lineage>
        <taxon>Eukaryota</taxon>
        <taxon>Fungi</taxon>
        <taxon>Dikarya</taxon>
        <taxon>Basidiomycota</taxon>
        <taxon>Agaricomycotina</taxon>
        <taxon>Agaricomycetes</taxon>
        <taxon>Agaricomycetidae</taxon>
        <taxon>Agaricales</taxon>
        <taxon>Marasmiineae</taxon>
        <taxon>Omphalotaceae</taxon>
        <taxon>Gymnopus</taxon>
    </lineage>
</organism>
<dbReference type="Proteomes" id="UP000799118">
    <property type="component" value="Unassembled WGS sequence"/>
</dbReference>
<sequence>MTLPYELHELIIDELRYSFPELKACNLVRRAWLPRCRLHLFRVIRIGPRRVRGIEKEQTQDSFNKFQASFAHTFQLSEITSCVRILYTGCSWQVTRIAYCSSITERKNGDKSFAFLHTASISAAPTSTHPVEISHYVKRPSEHSRRP</sequence>
<protein>
    <recommendedName>
        <fullName evidence="3">F-box domain-containing protein</fullName>
    </recommendedName>
</protein>